<reference evidence="2 3" key="1">
    <citation type="submission" date="2024-03" db="EMBL/GenBank/DDBJ databases">
        <title>Human intestinal bacterial collection.</title>
        <authorList>
            <person name="Pauvert C."/>
            <person name="Hitch T.C.A."/>
            <person name="Clavel T."/>
        </authorList>
    </citation>
    <scope>NUCLEOTIDE SEQUENCE [LARGE SCALE GENOMIC DNA]</scope>
    <source>
        <strain evidence="2 3">CLA-JM-H38</strain>
    </source>
</reference>
<comment type="caution">
    <text evidence="2">The sequence shown here is derived from an EMBL/GenBank/DDBJ whole genome shotgun (WGS) entry which is preliminary data.</text>
</comment>
<dbReference type="RefSeq" id="WP_117949015.1">
    <property type="nucleotide sequence ID" value="NZ_JBBMEZ010000005.1"/>
</dbReference>
<keyword evidence="1" id="KW-0472">Membrane</keyword>
<organism evidence="2 3">
    <name type="scientific">Ruminococcoides intestinale</name>
    <dbReference type="NCBI Taxonomy" id="3133162"/>
    <lineage>
        <taxon>Bacteria</taxon>
        <taxon>Bacillati</taxon>
        <taxon>Bacillota</taxon>
        <taxon>Clostridia</taxon>
        <taxon>Eubacteriales</taxon>
        <taxon>Oscillospiraceae</taxon>
        <taxon>Ruminococcoides</taxon>
    </lineage>
</organism>
<protein>
    <submittedName>
        <fullName evidence="2">Uncharacterized protein</fullName>
    </submittedName>
</protein>
<keyword evidence="1" id="KW-1133">Transmembrane helix</keyword>
<accession>A0ABV1F7H4</accession>
<proteinExistence type="predicted"/>
<feature type="transmembrane region" description="Helical" evidence="1">
    <location>
        <begin position="101"/>
        <end position="121"/>
    </location>
</feature>
<feature type="transmembrane region" description="Helical" evidence="1">
    <location>
        <begin position="52"/>
        <end position="75"/>
    </location>
</feature>
<gene>
    <name evidence="2" type="ORF">WMO39_03125</name>
</gene>
<evidence type="ECO:0000256" key="1">
    <source>
        <dbReference type="SAM" id="Phobius"/>
    </source>
</evidence>
<evidence type="ECO:0000313" key="3">
    <source>
        <dbReference type="Proteomes" id="UP001490816"/>
    </source>
</evidence>
<name>A0ABV1F7H4_9FIRM</name>
<keyword evidence="3" id="KW-1185">Reference proteome</keyword>
<evidence type="ECO:0000313" key="2">
    <source>
        <dbReference type="EMBL" id="MEQ2469329.1"/>
    </source>
</evidence>
<sequence>MEMLYLMLFFIALLAVSFIRLLITNSAIYAVKVRKFTDEKRFILKSSVFSELGILISFFLFSLIWTVMCLCVSNFDNIFKKIADSILFGFLGNLTITGSGHYSGIIVAFFEILTAYAFIYLFNQTVVYKNLNVPEKQKSKLLHIVSLCNVPYLLFIPILEISFVSNIINDIIIGMIY</sequence>
<dbReference type="EMBL" id="JBBMEZ010000005">
    <property type="protein sequence ID" value="MEQ2469329.1"/>
    <property type="molecule type" value="Genomic_DNA"/>
</dbReference>
<feature type="transmembrane region" description="Helical" evidence="1">
    <location>
        <begin position="141"/>
        <end position="159"/>
    </location>
</feature>
<feature type="transmembrane region" description="Helical" evidence="1">
    <location>
        <begin position="6"/>
        <end position="31"/>
    </location>
</feature>
<keyword evidence="1" id="KW-0812">Transmembrane</keyword>
<dbReference type="Proteomes" id="UP001490816">
    <property type="component" value="Unassembled WGS sequence"/>
</dbReference>